<protein>
    <submittedName>
        <fullName evidence="2">Uncharacterized protein</fullName>
    </submittedName>
</protein>
<evidence type="ECO:0000313" key="3">
    <source>
        <dbReference type="Proteomes" id="UP001216637"/>
    </source>
</evidence>
<organism evidence="2 3">
    <name type="scientific">Pseudomonas phage 20Sep416</name>
    <dbReference type="NCBI Taxonomy" id="3028488"/>
    <lineage>
        <taxon>Viruses</taxon>
        <taxon>Duplodnaviria</taxon>
        <taxon>Heunggongvirae</taxon>
        <taxon>Uroviricota</taxon>
        <taxon>Caudoviricetes</taxon>
        <taxon>Vandenendeviridae</taxon>
        <taxon>Skurskavirinae</taxon>
        <taxon>Pakpunavirus</taxon>
        <taxon>Pakpunavirus pv20Sep416</taxon>
    </lineage>
</organism>
<reference evidence="2 3" key="1">
    <citation type="submission" date="2023-01" db="EMBL/GenBank/DDBJ databases">
        <authorList>
            <person name="Vainberg Slutskin I."/>
        </authorList>
    </citation>
    <scope>NUCLEOTIDE SEQUENCE [LARGE SCALE GENOMIC DNA]</scope>
</reference>
<feature type="region of interest" description="Disordered" evidence="1">
    <location>
        <begin position="1"/>
        <end position="30"/>
    </location>
</feature>
<accession>A0AAF0JPQ6</accession>
<feature type="compositionally biased region" description="Basic and acidic residues" evidence="1">
    <location>
        <begin position="21"/>
        <end position="30"/>
    </location>
</feature>
<evidence type="ECO:0000256" key="1">
    <source>
        <dbReference type="SAM" id="MobiDB-lite"/>
    </source>
</evidence>
<keyword evidence="3" id="KW-1185">Reference proteome</keyword>
<dbReference type="EMBL" id="OQ319936">
    <property type="protein sequence ID" value="WFG37541.1"/>
    <property type="molecule type" value="Genomic_DNA"/>
</dbReference>
<name>A0AAF0JPQ6_9CAUD</name>
<gene>
    <name evidence="2" type="ORF">20Sep416_00046</name>
</gene>
<dbReference type="Proteomes" id="UP001216637">
    <property type="component" value="Segment"/>
</dbReference>
<evidence type="ECO:0000313" key="2">
    <source>
        <dbReference type="EMBL" id="WFG37541.1"/>
    </source>
</evidence>
<sequence>MLDGRFCTCRMPSQGVHKRPTSKDTENGHR</sequence>
<proteinExistence type="predicted"/>